<feature type="compositionally biased region" description="Pro residues" evidence="1">
    <location>
        <begin position="335"/>
        <end position="345"/>
    </location>
</feature>
<protein>
    <recommendedName>
        <fullName evidence="2">HAT C-terminal dimerisation domain-containing protein</fullName>
    </recommendedName>
</protein>
<dbReference type="AlphaFoldDB" id="A0A1V6WL97"/>
<dbReference type="PANTHER" id="PTHR23272:SF180">
    <property type="entry name" value="TF-B3 DOMAIN-CONTAINING PROTEIN"/>
    <property type="match status" value="1"/>
</dbReference>
<feature type="region of interest" description="Disordered" evidence="1">
    <location>
        <begin position="268"/>
        <end position="345"/>
    </location>
</feature>
<feature type="domain" description="HAT C-terminal dimerisation" evidence="2">
    <location>
        <begin position="209"/>
        <end position="260"/>
    </location>
</feature>
<feature type="non-terminal residue" evidence="3">
    <location>
        <position position="345"/>
    </location>
</feature>
<dbReference type="SUPFAM" id="SSF53098">
    <property type="entry name" value="Ribonuclease H-like"/>
    <property type="match status" value="1"/>
</dbReference>
<evidence type="ECO:0000313" key="4">
    <source>
        <dbReference type="Proteomes" id="UP000191691"/>
    </source>
</evidence>
<dbReference type="EMBL" id="MOOB01000240">
    <property type="protein sequence ID" value="OQE63674.1"/>
    <property type="molecule type" value="Genomic_DNA"/>
</dbReference>
<comment type="caution">
    <text evidence="3">The sequence shown here is derived from an EMBL/GenBank/DDBJ whole genome shotgun (WGS) entry which is preliminary data.</text>
</comment>
<dbReference type="InterPro" id="IPR008906">
    <property type="entry name" value="HATC_C_dom"/>
</dbReference>
<reference evidence="4" key="1">
    <citation type="journal article" date="2017" name="Nat. Microbiol.">
        <title>Global analysis of biosynthetic gene clusters reveals vast potential of secondary metabolite production in Penicillium species.</title>
        <authorList>
            <person name="Nielsen J.C."/>
            <person name="Grijseels S."/>
            <person name="Prigent S."/>
            <person name="Ji B."/>
            <person name="Dainat J."/>
            <person name="Nielsen K.F."/>
            <person name="Frisvad J.C."/>
            <person name="Workman M."/>
            <person name="Nielsen J."/>
        </authorList>
    </citation>
    <scope>NUCLEOTIDE SEQUENCE [LARGE SCALE GENOMIC DNA]</scope>
    <source>
        <strain evidence="4">IBT 13039</strain>
    </source>
</reference>
<proteinExistence type="predicted"/>
<evidence type="ECO:0000256" key="1">
    <source>
        <dbReference type="SAM" id="MobiDB-lite"/>
    </source>
</evidence>
<organism evidence="3 4">
    <name type="scientific">Penicillium nalgiovense</name>
    <dbReference type="NCBI Taxonomy" id="60175"/>
    <lineage>
        <taxon>Eukaryota</taxon>
        <taxon>Fungi</taxon>
        <taxon>Dikarya</taxon>
        <taxon>Ascomycota</taxon>
        <taxon>Pezizomycotina</taxon>
        <taxon>Eurotiomycetes</taxon>
        <taxon>Eurotiomycetidae</taxon>
        <taxon>Eurotiales</taxon>
        <taxon>Aspergillaceae</taxon>
        <taxon>Penicillium</taxon>
    </lineage>
</organism>
<keyword evidence="4" id="KW-1185">Reference proteome</keyword>
<dbReference type="Pfam" id="PF05699">
    <property type="entry name" value="Dimer_Tnp_hAT"/>
    <property type="match status" value="1"/>
</dbReference>
<accession>A0A1V6WL97</accession>
<dbReference type="InterPro" id="IPR012337">
    <property type="entry name" value="RNaseH-like_sf"/>
</dbReference>
<dbReference type="GO" id="GO:0046983">
    <property type="term" value="F:protein dimerization activity"/>
    <property type="evidence" value="ECO:0007669"/>
    <property type="project" value="InterPro"/>
</dbReference>
<dbReference type="PANTHER" id="PTHR23272">
    <property type="entry name" value="BED FINGER-RELATED"/>
    <property type="match status" value="1"/>
</dbReference>
<evidence type="ECO:0000259" key="2">
    <source>
        <dbReference type="Pfam" id="PF05699"/>
    </source>
</evidence>
<dbReference type="OMA" id="ILDIRTW"/>
<name>A0A1V6WL97_PENNA</name>
<evidence type="ECO:0000313" key="3">
    <source>
        <dbReference type="EMBL" id="OQE63674.1"/>
    </source>
</evidence>
<gene>
    <name evidence="3" type="ORF">PENNAL_c0240G09908</name>
</gene>
<sequence>MIVRAEECHRQLEDTVNDDPDIEALRLTPSDWRQLSDIKNILAPFNEYTEYVSRDSPSIHMAARMFGELRSILLTIKERRGEWQKVSPAITVPVSDGISLLEKYHDCIKDNDIYYIASVLDPRIKTKWLKTLPDGEKIIDRIREFLKKAYSTPKQPVSTTPSTNWKSFEYRFLEAFQPTQYNVAESDIDKYFDTPTISTGFDISQSQSEFIRNWWKANMLEFSCMAKVAQDHLAIPAAEVDIERLFNGGRDVLGIRRFSMKVLEHYDGSLDSSENGSPDGSVPVIRRPGTLPGAHPQFGSSGPCVPSRRRPPSGNTDRSPPHGLRQDPPVRLPTNPEPVQPFNPF</sequence>
<dbReference type="Proteomes" id="UP000191691">
    <property type="component" value="Unassembled WGS sequence"/>
</dbReference>